<sequence length="164" mass="18634">MLDALIRAIMKQVDALHDYELGQGPCLTLLQLFEGRLRNSLLSKRNSRYLVKFVHQAGHYLRYSSITLGTWRRLACLEQSSQPRRHCHSLCRCITCWCGRNDNLCFGRRSRSPACQLPSVRSRMLRTIVTPNGGESLARKLARVSTKGVIELDYTASLLSKIAL</sequence>
<accession>A0A177CLD0</accession>
<protein>
    <submittedName>
        <fullName evidence="1">Uncharacterized protein</fullName>
    </submittedName>
</protein>
<dbReference type="GeneID" id="28770618"/>
<dbReference type="OrthoDB" id="5314997at2759"/>
<dbReference type="RefSeq" id="XP_018038117.1">
    <property type="nucleotide sequence ID" value="XM_018187132.1"/>
</dbReference>
<dbReference type="InParanoid" id="A0A177CLD0"/>
<name>A0A177CLD0_9PLEO</name>
<dbReference type="EMBL" id="KV441551">
    <property type="protein sequence ID" value="OAG07752.1"/>
    <property type="molecule type" value="Genomic_DNA"/>
</dbReference>
<keyword evidence="2" id="KW-1185">Reference proteome</keyword>
<evidence type="ECO:0000313" key="2">
    <source>
        <dbReference type="Proteomes" id="UP000077069"/>
    </source>
</evidence>
<proteinExistence type="predicted"/>
<evidence type="ECO:0000313" key="1">
    <source>
        <dbReference type="EMBL" id="OAG07752.1"/>
    </source>
</evidence>
<reference evidence="1 2" key="1">
    <citation type="submission" date="2016-05" db="EMBL/GenBank/DDBJ databases">
        <title>Comparative analysis of secretome profiles of manganese(II)-oxidizing ascomycete fungi.</title>
        <authorList>
            <consortium name="DOE Joint Genome Institute"/>
            <person name="Zeiner C.A."/>
            <person name="Purvine S.O."/>
            <person name="Zink E.M."/>
            <person name="Wu S."/>
            <person name="Pasa-Tolic L."/>
            <person name="Chaput D.L."/>
            <person name="Haridas S."/>
            <person name="Grigoriev I.V."/>
            <person name="Santelli C.M."/>
            <person name="Hansel C.M."/>
        </authorList>
    </citation>
    <scope>NUCLEOTIDE SEQUENCE [LARGE SCALE GENOMIC DNA]</scope>
    <source>
        <strain evidence="1 2">AP3s5-JAC2a</strain>
    </source>
</reference>
<dbReference type="Proteomes" id="UP000077069">
    <property type="component" value="Unassembled WGS sequence"/>
</dbReference>
<gene>
    <name evidence="1" type="ORF">CC84DRAFT_714014</name>
</gene>
<organism evidence="1 2">
    <name type="scientific">Paraphaeosphaeria sporulosa</name>
    <dbReference type="NCBI Taxonomy" id="1460663"/>
    <lineage>
        <taxon>Eukaryota</taxon>
        <taxon>Fungi</taxon>
        <taxon>Dikarya</taxon>
        <taxon>Ascomycota</taxon>
        <taxon>Pezizomycotina</taxon>
        <taxon>Dothideomycetes</taxon>
        <taxon>Pleosporomycetidae</taxon>
        <taxon>Pleosporales</taxon>
        <taxon>Massarineae</taxon>
        <taxon>Didymosphaeriaceae</taxon>
        <taxon>Paraphaeosphaeria</taxon>
    </lineage>
</organism>
<dbReference type="AlphaFoldDB" id="A0A177CLD0"/>